<evidence type="ECO:0000259" key="6">
    <source>
        <dbReference type="Pfam" id="PF23409"/>
    </source>
</evidence>
<feature type="domain" description="EML-like second beta-propeller" evidence="7">
    <location>
        <begin position="2048"/>
        <end position="2320"/>
    </location>
</feature>
<evidence type="ECO:0000256" key="4">
    <source>
        <dbReference type="ARBA" id="ARBA00022837"/>
    </source>
</evidence>
<evidence type="ECO:0000313" key="8">
    <source>
        <dbReference type="EMBL" id="CAG9335031.1"/>
    </source>
</evidence>
<evidence type="ECO:0000259" key="7">
    <source>
        <dbReference type="Pfam" id="PF23414"/>
    </source>
</evidence>
<dbReference type="Proteomes" id="UP001162131">
    <property type="component" value="Unassembled WGS sequence"/>
</dbReference>
<dbReference type="EMBL" id="CAJZBQ010000060">
    <property type="protein sequence ID" value="CAG9335031.1"/>
    <property type="molecule type" value="Genomic_DNA"/>
</dbReference>
<gene>
    <name evidence="8" type="ORF">BSTOLATCC_MIC62612</name>
</gene>
<dbReference type="InterPro" id="IPR011047">
    <property type="entry name" value="Quinoprotein_ADH-like_sf"/>
</dbReference>
<organism evidence="8 9">
    <name type="scientific">Blepharisma stoltei</name>
    <dbReference type="NCBI Taxonomy" id="1481888"/>
    <lineage>
        <taxon>Eukaryota</taxon>
        <taxon>Sar</taxon>
        <taxon>Alveolata</taxon>
        <taxon>Ciliophora</taxon>
        <taxon>Postciliodesmatophora</taxon>
        <taxon>Heterotrichea</taxon>
        <taxon>Heterotrichida</taxon>
        <taxon>Blepharismidae</taxon>
        <taxon>Blepharisma</taxon>
    </lineage>
</organism>
<sequence length="2322" mass="262681">MGNTLKALKDPTKPAAITGMMQNSLSKIRELHGAFKSICDNFAMSITEFDQIFGTGESSFMVWDTDKNGIIDALELFSGLILFADARTEDKIRFLFDLFDFNELQSISKTDLEFLIFCCISSSFKVHGLADEIKEKSISEMVIKNFPDSFRITLRDLLHFCAHSEEVNTFFQFFRIRAISLPKPSTKKDIYQPLRKTWSYGGLEHSKALKELDNSMAGKIESNLRVWLGAVHAPLCAQHEKRQESRAKMGLAWVFGIRSDDTRHNIKCVPGQDIIIYFIASVVVVYYAKLLKQRHYLEHDHEVISLAVGSDDIACSGELGEHPKIHVWKISTLETLEVLSGVHQGAVPLLALSYSDQHIISCSIYSLVIYEWRTRSILITTHHNYPIVDLTVLPRLESSSACSFIVACEQDFTLYTIQESELNVSTLSLDASLTKSHITCAMGQVLYNQDPNKERTYILLTGHEDGSVLVWAYLEFQRVLITYEGSITSIERFYESYAIANSVGVIYLWDDKLEKCVRVIELSMLPFKLLSFEVSSMHFMNKRLYVSTTGGDLIQLRIIKEGYKLIAKRIPGIIPVPSKQRAITFLSTELPYLIIGGENGVVCVIDIRSYELMDAWAVGYSIYSLCCAKYEDHFFLAAGCESGSLLVRQDWDLVSTPQAGYDTITDVKFIKKGENLLASSLDSNVYVYKYLEGNYERIFIIAIDTGIPLTLDISKDGEHILIVTDKRKLMMMDGNNFDLNFTYQEVASVNWSRLRAFFPVHHAKTSDEKEYYLLPISWNSKADCIVAADAKGVIHFWKNASRVNDETGLLLPGHTSAVQDICLKSHILFTLGYEDRMIMQWKFEPCKTMIQKINSTSVNSILLTEIQLSCLDDKNKRKHPNQKLVQTAFLDAVFETSHQFFAQEDAQRPPSTTLKLKYIYGCQLNLRNSLHYVHIHTGDDTRPTCERMICYYVSRYGITFNPFTQSQSFYTFHEQRISALDVHQSQAIAATASNGIVHVWKVAGSSQISKLKSSMSGIYILRFGNNKQGGEILAVVGKEAEQHYIEIYDWKHENLITKACVGNVQVQDFQFHPTDLFNFAVCGVNHLSLWKRSGKFIKCKQIITVEKEFTCMQFLIFQMGTIRQEADLTIGSSQGELMLCVEGRLFLQVEQAHEGAIFCIKTTNYKGNDIILTSGQDGFVKIWTHGLKPINKFHISSINDSALSQMKSHFITNLQVYSCNSRKILDETLPKKAKLEALVILLGTSGGALMELNLSNIRGGDKMRLQYKVYVEGHCKEGEGSRKQLITIHPELNVVATVGDDSTLKVWDYEIHNLILTKQLDTDTRPSSVQFSKAGHLAIGMDNGILLILLSKHAAWGIGLKTAPEIVVIFSSRESNSAVLALEFSSNEEYLAVSYDNYRGQPTKFKADSTTVKTGGGAEILHGFVVLYQQADGAEGVTYRKISRIVLPFSHVKDMAAYPSRSECAVTQMEFSYDCMYLGLFHQKVKYREHLANPADRKPLLIIWDITSGEVVEDFENMGKTQWEKLIVQCLLYSCLKAGMDYVVNINTSSMVRDDMSMILGASNGQLQVVRIHKLAAEYLKILREHNETENEGLDLAKVGRLFFGHCSPVISAVLNKIQKYLFTTAMNEKCMMQWEVIVEHKHWEYEQLGYTMPSDPFQETLTSEQFTKHLTEVWIPRSELRPESEEAIQLKMESLAGRRAKDRRNNLKYESQERIVYVTGSNVIIYNKDVPSQTFLHQVTHSPVTSHAQISAFTLSPDRRLICYGTEELEACLWLWDLCAYVPLTKVMLPECCQVLIIKLSSNCRYAAAVCLGRAYQQFLFLVELLFEGKSQIIASAQLSPKCSFKVKDVLIKETDGLEIITCGIQHLVNWRLNGTHLEQYSAHLTTETEDYQVAFLTAAIMSEVLVTGADDGKVYIWKDEKLVKRVAGHEGCIYSIDTCEELSLITTGGQDGHIVVWKLTVKQSTFGYLAQLDSLREYSLNDPASNALSYGIQSLCIGPVSEGVSFKVLIGTQNGDIYELSYESNSDYDSLNRLLKSSDNQSIRSMSCDPTSNFIYTLSSSGFFAVWELSDFTMIHIKDYYPKKGVRVIAFQTKHYVLIAFDDELIVLKMSNDMEDAVNYEMLAGFVIQSRNITDACLSQDEKYLVVASNADQKPQVDLYGVAANSFALDKNLYGFRAPVIRLDFSTDGYYLMCEDNLGEVLLFELETQNIASLQAVEFEIEWQNEGLRHSSSLKGIYQLYRGNNKINCIAKNPALSIVAIGDQFGMIRFFQLPYAAGPTLLASTIHTYRISILAFTKNNEYLISYSELDRTFIKWKINS</sequence>
<dbReference type="PROSITE" id="PS50082">
    <property type="entry name" value="WD_REPEATS_2"/>
    <property type="match status" value="3"/>
</dbReference>
<keyword evidence="3" id="KW-0677">Repeat</keyword>
<dbReference type="SMART" id="SM00320">
    <property type="entry name" value="WD40"/>
    <property type="match status" value="18"/>
</dbReference>
<dbReference type="InterPro" id="IPR055439">
    <property type="entry name" value="Beta-prop_EML_1st"/>
</dbReference>
<comment type="similarity">
    <text evidence="1">Belongs to the WD repeat EMAP family.</text>
</comment>
<dbReference type="SUPFAM" id="SSF50998">
    <property type="entry name" value="Quinoprotein alcohol dehydrogenase-like"/>
    <property type="match status" value="1"/>
</dbReference>
<evidence type="ECO:0008006" key="10">
    <source>
        <dbReference type="Google" id="ProtNLM"/>
    </source>
</evidence>
<dbReference type="PROSITE" id="PS50294">
    <property type="entry name" value="WD_REPEATS_REGION"/>
    <property type="match status" value="1"/>
</dbReference>
<dbReference type="InterPro" id="IPR055442">
    <property type="entry name" value="Beta-prop_EML-like_2nd"/>
</dbReference>
<dbReference type="PANTHER" id="PTHR13720:SF57">
    <property type="entry name" value="CHROMOSOME UNDETERMINED SCAFFOLD_51, WHOLE GENOME SHOTGUN SEQUENCE"/>
    <property type="match status" value="1"/>
</dbReference>
<keyword evidence="4" id="KW-0106">Calcium</keyword>
<keyword evidence="9" id="KW-1185">Reference proteome</keyword>
<dbReference type="Pfam" id="PF00400">
    <property type="entry name" value="WD40"/>
    <property type="match status" value="1"/>
</dbReference>
<evidence type="ECO:0000256" key="5">
    <source>
        <dbReference type="PROSITE-ProRule" id="PRU00221"/>
    </source>
</evidence>
<dbReference type="SUPFAM" id="SSF47473">
    <property type="entry name" value="EF-hand"/>
    <property type="match status" value="1"/>
</dbReference>
<dbReference type="InterPro" id="IPR001680">
    <property type="entry name" value="WD40_rpt"/>
</dbReference>
<comment type="caution">
    <text evidence="8">The sequence shown here is derived from an EMBL/GenBank/DDBJ whole genome shotgun (WGS) entry which is preliminary data.</text>
</comment>
<evidence type="ECO:0000256" key="1">
    <source>
        <dbReference type="ARBA" id="ARBA00006489"/>
    </source>
</evidence>
<feature type="domain" description="EML-like first beta-propeller" evidence="6">
    <location>
        <begin position="966"/>
        <end position="1199"/>
    </location>
</feature>
<dbReference type="Pfam" id="PF03451">
    <property type="entry name" value="HELP"/>
    <property type="match status" value="1"/>
</dbReference>
<name>A0AAU9K7N4_9CILI</name>
<dbReference type="Gene3D" id="1.10.238.10">
    <property type="entry name" value="EF-hand"/>
    <property type="match status" value="1"/>
</dbReference>
<dbReference type="InterPro" id="IPR011992">
    <property type="entry name" value="EF-hand-dom_pair"/>
</dbReference>
<protein>
    <recommendedName>
        <fullName evidence="10">WD repeat-containing protein on Y chromosome</fullName>
    </recommendedName>
</protein>
<dbReference type="InterPro" id="IPR018247">
    <property type="entry name" value="EF_Hand_1_Ca_BS"/>
</dbReference>
<dbReference type="PANTHER" id="PTHR13720">
    <property type="entry name" value="WD-40 REPEAT PROTEIN"/>
    <property type="match status" value="1"/>
</dbReference>
<reference evidence="8" key="1">
    <citation type="submission" date="2021-09" db="EMBL/GenBank/DDBJ databases">
        <authorList>
            <consortium name="AG Swart"/>
            <person name="Singh M."/>
            <person name="Singh A."/>
            <person name="Seah K."/>
            <person name="Emmerich C."/>
        </authorList>
    </citation>
    <scope>NUCLEOTIDE SEQUENCE</scope>
    <source>
        <strain evidence="8">ATCC30299</strain>
    </source>
</reference>
<accession>A0AAU9K7N4</accession>
<dbReference type="InterPro" id="IPR015943">
    <property type="entry name" value="WD40/YVTN_repeat-like_dom_sf"/>
</dbReference>
<proteinExistence type="inferred from homology"/>
<evidence type="ECO:0000256" key="2">
    <source>
        <dbReference type="ARBA" id="ARBA00022574"/>
    </source>
</evidence>
<evidence type="ECO:0000256" key="3">
    <source>
        <dbReference type="ARBA" id="ARBA00022737"/>
    </source>
</evidence>
<feature type="repeat" description="WD" evidence="5">
    <location>
        <begin position="1286"/>
        <end position="1317"/>
    </location>
</feature>
<dbReference type="Pfam" id="PF23409">
    <property type="entry name" value="Beta-prop_EML"/>
    <property type="match status" value="1"/>
</dbReference>
<dbReference type="SUPFAM" id="SSF50978">
    <property type="entry name" value="WD40 repeat-like"/>
    <property type="match status" value="4"/>
</dbReference>
<feature type="repeat" description="WD" evidence="5">
    <location>
        <begin position="1150"/>
        <end position="1183"/>
    </location>
</feature>
<keyword evidence="2 5" id="KW-0853">WD repeat</keyword>
<feature type="repeat" description="WD" evidence="5">
    <location>
        <begin position="1928"/>
        <end position="1961"/>
    </location>
</feature>
<dbReference type="InterPro" id="IPR036322">
    <property type="entry name" value="WD40_repeat_dom_sf"/>
</dbReference>
<evidence type="ECO:0000313" key="9">
    <source>
        <dbReference type="Proteomes" id="UP001162131"/>
    </source>
</evidence>
<dbReference type="Pfam" id="PF23414">
    <property type="entry name" value="Beta-prop_EML_2"/>
    <property type="match status" value="1"/>
</dbReference>
<dbReference type="InterPro" id="IPR005108">
    <property type="entry name" value="HELP"/>
</dbReference>
<dbReference type="Gene3D" id="2.130.10.10">
    <property type="entry name" value="YVTN repeat-like/Quinoprotein amine dehydrogenase"/>
    <property type="match status" value="6"/>
</dbReference>
<dbReference type="InterPro" id="IPR050630">
    <property type="entry name" value="WD_repeat_EMAP"/>
</dbReference>
<dbReference type="PROSITE" id="PS00018">
    <property type="entry name" value="EF_HAND_1"/>
    <property type="match status" value="1"/>
</dbReference>